<evidence type="ECO:0000259" key="8">
    <source>
        <dbReference type="Pfam" id="PF09335"/>
    </source>
</evidence>
<comment type="subcellular location">
    <subcellularLocation>
        <location evidence="1 7">Cell membrane</location>
        <topology evidence="1 7">Multi-pass membrane protein</topology>
    </subcellularLocation>
</comment>
<sequence>MIVSSIFASTLAVGSHVAASITALAGINPINPEPLVQSAGPWALLVVCGIIFAETGLLIGFVLPGDTLLFFTGLLTFTGAIPQPLWLVLIAISVAAVAGDQLGYFIGYRSGPRIFERKETGFFSKKNVDRTQGFFTRFGGAAVILARFIAVVRTFAPVAAGVGKMHYSKFLLYNAIGGVAWTFLLVLLGFFLGHIPGVSELVTQYLGYVILGILLFTVIAATVSLIRSRRETKREALEEH</sequence>
<feature type="transmembrane region" description="Helical" evidence="7">
    <location>
        <begin position="84"/>
        <end position="106"/>
    </location>
</feature>
<keyword evidence="6 7" id="KW-0472">Membrane</keyword>
<proteinExistence type="inferred from homology"/>
<feature type="domain" description="VTT" evidence="8">
    <location>
        <begin position="63"/>
        <end position="189"/>
    </location>
</feature>
<protein>
    <recommendedName>
        <fullName evidence="8">VTT domain-containing protein</fullName>
    </recommendedName>
</protein>
<dbReference type="AlphaFoldDB" id="A0A917B9B3"/>
<feature type="transmembrane region" description="Helical" evidence="7">
    <location>
        <begin position="41"/>
        <end position="63"/>
    </location>
</feature>
<evidence type="ECO:0000256" key="3">
    <source>
        <dbReference type="ARBA" id="ARBA00022475"/>
    </source>
</evidence>
<dbReference type="EMBL" id="BMGP01000004">
    <property type="protein sequence ID" value="GGF29377.1"/>
    <property type="molecule type" value="Genomic_DNA"/>
</dbReference>
<feature type="transmembrane region" description="Helical" evidence="7">
    <location>
        <begin position="170"/>
        <end position="193"/>
    </location>
</feature>
<evidence type="ECO:0000256" key="2">
    <source>
        <dbReference type="ARBA" id="ARBA00010792"/>
    </source>
</evidence>
<evidence type="ECO:0000313" key="9">
    <source>
        <dbReference type="EMBL" id="GGF29377.1"/>
    </source>
</evidence>
<gene>
    <name evidence="9" type="ORF">GCM10011399_23160</name>
</gene>
<evidence type="ECO:0000313" key="10">
    <source>
        <dbReference type="Proteomes" id="UP000598775"/>
    </source>
</evidence>
<comment type="caution">
    <text evidence="9">The sequence shown here is derived from an EMBL/GenBank/DDBJ whole genome shotgun (WGS) entry which is preliminary data.</text>
</comment>
<name>A0A917B9B3_9MICO</name>
<evidence type="ECO:0000256" key="5">
    <source>
        <dbReference type="ARBA" id="ARBA00022989"/>
    </source>
</evidence>
<feature type="transmembrane region" description="Helical" evidence="7">
    <location>
        <begin position="205"/>
        <end position="226"/>
    </location>
</feature>
<feature type="transmembrane region" description="Helical" evidence="7">
    <location>
        <begin position="134"/>
        <end position="158"/>
    </location>
</feature>
<reference evidence="9 10" key="1">
    <citation type="journal article" date="2014" name="Int. J. Syst. Evol. Microbiol.">
        <title>Complete genome sequence of Corynebacterium casei LMG S-19264T (=DSM 44701T), isolated from a smear-ripened cheese.</title>
        <authorList>
            <consortium name="US DOE Joint Genome Institute (JGI-PGF)"/>
            <person name="Walter F."/>
            <person name="Albersmeier A."/>
            <person name="Kalinowski J."/>
            <person name="Ruckert C."/>
        </authorList>
    </citation>
    <scope>NUCLEOTIDE SEQUENCE [LARGE SCALE GENOMIC DNA]</scope>
    <source>
        <strain evidence="9 10">CGMCC 1.12976</strain>
    </source>
</reference>
<keyword evidence="10" id="KW-1185">Reference proteome</keyword>
<evidence type="ECO:0000256" key="6">
    <source>
        <dbReference type="ARBA" id="ARBA00023136"/>
    </source>
</evidence>
<comment type="similarity">
    <text evidence="2 7">Belongs to the DedA family.</text>
</comment>
<dbReference type="Pfam" id="PF09335">
    <property type="entry name" value="VTT_dom"/>
    <property type="match status" value="1"/>
</dbReference>
<organism evidence="9 10">
    <name type="scientific">Subtercola lobariae</name>
    <dbReference type="NCBI Taxonomy" id="1588641"/>
    <lineage>
        <taxon>Bacteria</taxon>
        <taxon>Bacillati</taxon>
        <taxon>Actinomycetota</taxon>
        <taxon>Actinomycetes</taxon>
        <taxon>Micrococcales</taxon>
        <taxon>Microbacteriaceae</taxon>
        <taxon>Subtercola</taxon>
    </lineage>
</organism>
<dbReference type="InterPro" id="IPR032818">
    <property type="entry name" value="DedA-like"/>
</dbReference>
<evidence type="ECO:0000256" key="1">
    <source>
        <dbReference type="ARBA" id="ARBA00004651"/>
    </source>
</evidence>
<dbReference type="GO" id="GO:0005886">
    <property type="term" value="C:plasma membrane"/>
    <property type="evidence" value="ECO:0007669"/>
    <property type="project" value="UniProtKB-SubCell"/>
</dbReference>
<evidence type="ECO:0000256" key="4">
    <source>
        <dbReference type="ARBA" id="ARBA00022692"/>
    </source>
</evidence>
<dbReference type="PANTHER" id="PTHR30353">
    <property type="entry name" value="INNER MEMBRANE PROTEIN DEDA-RELATED"/>
    <property type="match status" value="1"/>
</dbReference>
<keyword evidence="3 7" id="KW-1003">Cell membrane</keyword>
<keyword evidence="4 7" id="KW-0812">Transmembrane</keyword>
<accession>A0A917B9B3</accession>
<dbReference type="Proteomes" id="UP000598775">
    <property type="component" value="Unassembled WGS sequence"/>
</dbReference>
<keyword evidence="5 7" id="KW-1133">Transmembrane helix</keyword>
<evidence type="ECO:0000256" key="7">
    <source>
        <dbReference type="RuleBase" id="RU367016"/>
    </source>
</evidence>
<dbReference type="PANTHER" id="PTHR30353:SF0">
    <property type="entry name" value="TRANSMEMBRANE PROTEIN"/>
    <property type="match status" value="1"/>
</dbReference>
<dbReference type="InterPro" id="IPR032816">
    <property type="entry name" value="VTT_dom"/>
</dbReference>